<dbReference type="GO" id="GO:0000976">
    <property type="term" value="F:transcription cis-regulatory region binding"/>
    <property type="evidence" value="ECO:0007669"/>
    <property type="project" value="TreeGrafter"/>
</dbReference>
<gene>
    <name evidence="4" type="ORF">HXK24_03800</name>
    <name evidence="5" type="ORF">M3I19_06795</name>
</gene>
<dbReference type="InterPro" id="IPR009057">
    <property type="entry name" value="Homeodomain-like_sf"/>
</dbReference>
<dbReference type="Proteomes" id="UP000787322">
    <property type="component" value="Unassembled WGS sequence"/>
</dbReference>
<evidence type="ECO:0000313" key="4">
    <source>
        <dbReference type="EMBL" id="MBF4802931.1"/>
    </source>
</evidence>
<evidence type="ECO:0000256" key="2">
    <source>
        <dbReference type="PROSITE-ProRule" id="PRU00335"/>
    </source>
</evidence>
<evidence type="ECO:0000256" key="1">
    <source>
        <dbReference type="ARBA" id="ARBA00023125"/>
    </source>
</evidence>
<keyword evidence="1 2" id="KW-0238">DNA-binding</keyword>
<feature type="DNA-binding region" description="H-T-H motif" evidence="2">
    <location>
        <begin position="32"/>
        <end position="51"/>
    </location>
</feature>
<dbReference type="EMBL" id="JABZGU010000072">
    <property type="protein sequence ID" value="MBF4802931.1"/>
    <property type="molecule type" value="Genomic_DNA"/>
</dbReference>
<dbReference type="GO" id="GO:0003700">
    <property type="term" value="F:DNA-binding transcription factor activity"/>
    <property type="evidence" value="ECO:0007669"/>
    <property type="project" value="TreeGrafter"/>
</dbReference>
<organism evidence="4 6">
    <name type="scientific">Lancefieldella parvula</name>
    <dbReference type="NCBI Taxonomy" id="1382"/>
    <lineage>
        <taxon>Bacteria</taxon>
        <taxon>Bacillati</taxon>
        <taxon>Actinomycetota</taxon>
        <taxon>Coriobacteriia</taxon>
        <taxon>Coriobacteriales</taxon>
        <taxon>Atopobiaceae</taxon>
        <taxon>Lancefieldella</taxon>
    </lineage>
</organism>
<dbReference type="SUPFAM" id="SSF46689">
    <property type="entry name" value="Homeodomain-like"/>
    <property type="match status" value="1"/>
</dbReference>
<reference evidence="4" key="1">
    <citation type="submission" date="2020-04" db="EMBL/GenBank/DDBJ databases">
        <title>Deep metagenomics examines the oral microbiome during advanced dental caries in children, revealing novel taxa and co-occurrences with host molecules.</title>
        <authorList>
            <person name="Baker J.L."/>
            <person name="Morton J.T."/>
            <person name="Dinis M."/>
            <person name="Alvarez R."/>
            <person name="Tran N.C."/>
            <person name="Knight R."/>
            <person name="Edlund A."/>
        </authorList>
    </citation>
    <scope>NUCLEOTIDE SEQUENCE</scope>
    <source>
        <strain evidence="4">JCVI_3_bin.11</strain>
    </source>
</reference>
<dbReference type="PANTHER" id="PTHR30055:SF226">
    <property type="entry name" value="HTH-TYPE TRANSCRIPTIONAL REGULATOR PKSA"/>
    <property type="match status" value="1"/>
</dbReference>
<dbReference type="PROSITE" id="PS50977">
    <property type="entry name" value="HTH_TETR_2"/>
    <property type="match status" value="1"/>
</dbReference>
<proteinExistence type="predicted"/>
<dbReference type="Proteomes" id="UP000831562">
    <property type="component" value="Chromosome"/>
</dbReference>
<dbReference type="EMBL" id="CP097092">
    <property type="protein sequence ID" value="UQF77976.1"/>
    <property type="molecule type" value="Genomic_DNA"/>
</dbReference>
<reference evidence="5" key="2">
    <citation type="submission" date="2022-05" db="EMBL/GenBank/DDBJ databases">
        <title>Using nanopore sequencing to obtain complete genomes from saliva samples.</title>
        <authorList>
            <person name="Baker J.L."/>
        </authorList>
    </citation>
    <scope>NUCLEOTIDE SEQUENCE</scope>
    <source>
        <strain evidence="5">JCVI-JB-Lp32</strain>
    </source>
</reference>
<evidence type="ECO:0000313" key="5">
    <source>
        <dbReference type="EMBL" id="UQF77976.1"/>
    </source>
</evidence>
<dbReference type="PANTHER" id="PTHR30055">
    <property type="entry name" value="HTH-TYPE TRANSCRIPTIONAL REGULATOR RUTR"/>
    <property type="match status" value="1"/>
</dbReference>
<evidence type="ECO:0000313" key="6">
    <source>
        <dbReference type="Proteomes" id="UP000787322"/>
    </source>
</evidence>
<sequence length="200" mass="22973">MRKNSKKPAERRKELVDAAARLFAEKGYESTSVRDILDAVNGAPGMFYYYFKSKQDVYVAVMEDFISERMDRKCAVMEDEGRPFDERIAALRSLVTDDVNEYVRSFDPEPGESVPDASYKLWDMVQMIDRMAGPYTKLMLEGIQTGKLKNRLGVNESNAQACALFMLYGLWGVMYDGRFAPECEQRSPQEAFEIAQKLFY</sequence>
<evidence type="ECO:0000259" key="3">
    <source>
        <dbReference type="PROSITE" id="PS50977"/>
    </source>
</evidence>
<dbReference type="InterPro" id="IPR050109">
    <property type="entry name" value="HTH-type_TetR-like_transc_reg"/>
</dbReference>
<accession>A0A9D5X5Z8</accession>
<name>A0A9D5X5Z8_9ACTN</name>
<feature type="domain" description="HTH tetR-type" evidence="3">
    <location>
        <begin position="9"/>
        <end position="69"/>
    </location>
</feature>
<dbReference type="InterPro" id="IPR001647">
    <property type="entry name" value="HTH_TetR"/>
</dbReference>
<protein>
    <submittedName>
        <fullName evidence="4">TetR/AcrR family transcriptional regulator</fullName>
    </submittedName>
</protein>
<dbReference type="PRINTS" id="PR00455">
    <property type="entry name" value="HTHTETR"/>
</dbReference>
<dbReference type="Gene3D" id="1.10.357.10">
    <property type="entry name" value="Tetracycline Repressor, domain 2"/>
    <property type="match status" value="1"/>
</dbReference>
<dbReference type="Pfam" id="PF00440">
    <property type="entry name" value="TetR_N"/>
    <property type="match status" value="1"/>
</dbReference>
<dbReference type="AlphaFoldDB" id="A0A9D5X5Z8"/>